<dbReference type="Proteomes" id="UP000076964">
    <property type="component" value="Unassembled WGS sequence"/>
</dbReference>
<dbReference type="InterPro" id="IPR006264">
    <property type="entry name" value="EPSP_synthase"/>
</dbReference>
<dbReference type="GO" id="GO:0009423">
    <property type="term" value="P:chorismate biosynthetic process"/>
    <property type="evidence" value="ECO:0007669"/>
    <property type="project" value="UniProtKB-UniRule"/>
</dbReference>
<accession>A0A177E6U4</accession>
<feature type="binding site" evidence="7">
    <location>
        <position position="339"/>
    </location>
    <ligand>
        <name>3-phosphoshikimate</name>
        <dbReference type="ChEBI" id="CHEBI:145989"/>
    </ligand>
</feature>
<feature type="binding site" evidence="7">
    <location>
        <position position="94"/>
    </location>
    <ligand>
        <name>phosphoenolpyruvate</name>
        <dbReference type="ChEBI" id="CHEBI:58702"/>
    </ligand>
</feature>
<dbReference type="Pfam" id="PF00275">
    <property type="entry name" value="EPSP_synthase"/>
    <property type="match status" value="1"/>
</dbReference>
<feature type="binding site" evidence="7">
    <location>
        <position position="28"/>
    </location>
    <ligand>
        <name>3-phosphoshikimate</name>
        <dbReference type="ChEBI" id="CHEBI:145989"/>
    </ligand>
</feature>
<comment type="subcellular location">
    <subcellularLocation>
        <location evidence="7">Cytoplasm</location>
    </subcellularLocation>
</comment>
<feature type="binding site" evidence="7">
    <location>
        <position position="197"/>
    </location>
    <ligand>
        <name>3-phosphoshikimate</name>
        <dbReference type="ChEBI" id="CHEBI:145989"/>
    </ligand>
</feature>
<evidence type="ECO:0000256" key="7">
    <source>
        <dbReference type="HAMAP-Rule" id="MF_00210"/>
    </source>
</evidence>
<dbReference type="PANTHER" id="PTHR21090">
    <property type="entry name" value="AROM/DEHYDROQUINATE SYNTHASE"/>
    <property type="match status" value="1"/>
</dbReference>
<dbReference type="GO" id="GO:0005737">
    <property type="term" value="C:cytoplasm"/>
    <property type="evidence" value="ECO:0007669"/>
    <property type="project" value="UniProtKB-SubCell"/>
</dbReference>
<dbReference type="AlphaFoldDB" id="A0A177E6U4"/>
<dbReference type="GO" id="GO:0008652">
    <property type="term" value="P:amino acid biosynthetic process"/>
    <property type="evidence" value="ECO:0007669"/>
    <property type="project" value="UniProtKB-KW"/>
</dbReference>
<dbReference type="InterPro" id="IPR001986">
    <property type="entry name" value="Enolpyruvate_Tfrase_dom"/>
</dbReference>
<dbReference type="GO" id="GO:0003866">
    <property type="term" value="F:3-phosphoshikimate 1-carboxyvinyltransferase activity"/>
    <property type="evidence" value="ECO:0007669"/>
    <property type="project" value="UniProtKB-UniRule"/>
</dbReference>
<proteinExistence type="inferred from homology"/>
<comment type="function">
    <text evidence="7">Catalyzes the transfer of the enolpyruvyl moiety of phosphoenolpyruvate (PEP) to the 5-hydroxyl of shikimate-3-phosphate (S3P) to produce enolpyruvyl shikimate-3-phosphate and inorganic phosphate.</text>
</comment>
<feature type="active site" description="Proton acceptor" evidence="7">
    <location>
        <position position="312"/>
    </location>
</feature>
<evidence type="ECO:0000256" key="6">
    <source>
        <dbReference type="ARBA" id="ARBA00044633"/>
    </source>
</evidence>
<reference evidence="9 10" key="1">
    <citation type="submission" date="2016-02" db="EMBL/GenBank/DDBJ databases">
        <title>Draft genome sequence of Thermodesulfatator sp. S606.</title>
        <authorList>
            <person name="Lai Q."/>
            <person name="Cao J."/>
            <person name="Dupont S."/>
            <person name="Shao Z."/>
            <person name="Jebbar M."/>
            <person name="Alain K."/>
        </authorList>
    </citation>
    <scope>NUCLEOTIDE SEQUENCE [LARGE SCALE GENOMIC DNA]</scope>
    <source>
        <strain evidence="9 10">S606</strain>
    </source>
</reference>
<gene>
    <name evidence="7" type="primary">aroA</name>
    <name evidence="9" type="ORF">TH606_09560</name>
</gene>
<comment type="pathway">
    <text evidence="1 7">Metabolic intermediate biosynthesis; chorismate biosynthesis; chorismate from D-erythrose 4-phosphate and phosphoenolpyruvate: step 6/7.</text>
</comment>
<feature type="domain" description="Enolpyruvate transferase" evidence="8">
    <location>
        <begin position="12"/>
        <end position="419"/>
    </location>
</feature>
<dbReference type="EC" id="2.5.1.19" evidence="7"/>
<name>A0A177E6U4_9BACT</name>
<dbReference type="InterPro" id="IPR013792">
    <property type="entry name" value="RNA3'P_cycl/enolpyr_Trfase_a/b"/>
</dbReference>
<dbReference type="NCBIfam" id="TIGR01356">
    <property type="entry name" value="aroA"/>
    <property type="match status" value="1"/>
</dbReference>
<comment type="subunit">
    <text evidence="7">Monomer.</text>
</comment>
<feature type="binding site" evidence="7">
    <location>
        <position position="343"/>
    </location>
    <ligand>
        <name>phosphoenolpyruvate</name>
        <dbReference type="ChEBI" id="CHEBI:58702"/>
    </ligand>
</feature>
<dbReference type="PANTHER" id="PTHR21090:SF5">
    <property type="entry name" value="PENTAFUNCTIONAL AROM POLYPEPTIDE"/>
    <property type="match status" value="1"/>
</dbReference>
<evidence type="ECO:0000259" key="8">
    <source>
        <dbReference type="Pfam" id="PF00275"/>
    </source>
</evidence>
<feature type="binding site" evidence="7">
    <location>
        <position position="312"/>
    </location>
    <ligand>
        <name>3-phosphoshikimate</name>
        <dbReference type="ChEBI" id="CHEBI:145989"/>
    </ligand>
</feature>
<keyword evidence="3 7" id="KW-0028">Amino-acid biosynthesis</keyword>
<organism evidence="9 10">
    <name type="scientific">Thermodesulfatator autotrophicus</name>
    <dbReference type="NCBI Taxonomy" id="1795632"/>
    <lineage>
        <taxon>Bacteria</taxon>
        <taxon>Pseudomonadati</taxon>
        <taxon>Thermodesulfobacteriota</taxon>
        <taxon>Thermodesulfobacteria</taxon>
        <taxon>Thermodesulfobacteriales</taxon>
        <taxon>Thermodesulfatatoraceae</taxon>
        <taxon>Thermodesulfatator</taxon>
    </lineage>
</organism>
<dbReference type="GO" id="GO:0009073">
    <property type="term" value="P:aromatic amino acid family biosynthetic process"/>
    <property type="evidence" value="ECO:0007669"/>
    <property type="project" value="UniProtKB-KW"/>
</dbReference>
<feature type="binding site" evidence="7">
    <location>
        <position position="171"/>
    </location>
    <ligand>
        <name>phosphoenolpyruvate</name>
        <dbReference type="ChEBI" id="CHEBI:58702"/>
    </ligand>
</feature>
<comment type="caution">
    <text evidence="9">The sequence shown here is derived from an EMBL/GenBank/DDBJ whole genome shotgun (WGS) entry which is preliminary data.</text>
</comment>
<comment type="caution">
    <text evidence="7">Lacks conserved residue(s) required for the propagation of feature annotation.</text>
</comment>
<evidence type="ECO:0000313" key="9">
    <source>
        <dbReference type="EMBL" id="OAG26942.1"/>
    </source>
</evidence>
<keyword evidence="5 7" id="KW-0057">Aromatic amino acid biosynthesis</keyword>
<dbReference type="InterPro" id="IPR036968">
    <property type="entry name" value="Enolpyruvate_Tfrase_sf"/>
</dbReference>
<feature type="binding site" evidence="7">
    <location>
        <position position="410"/>
    </location>
    <ligand>
        <name>phosphoenolpyruvate</name>
        <dbReference type="ChEBI" id="CHEBI:58702"/>
    </ligand>
</feature>
<feature type="binding site" evidence="7">
    <location>
        <position position="23"/>
    </location>
    <ligand>
        <name>3-phosphoshikimate</name>
        <dbReference type="ChEBI" id="CHEBI:145989"/>
    </ligand>
</feature>
<dbReference type="HAMAP" id="MF_00210">
    <property type="entry name" value="EPSP_synth"/>
    <property type="match status" value="1"/>
</dbReference>
<feature type="binding site" evidence="7">
    <location>
        <position position="170"/>
    </location>
    <ligand>
        <name>3-phosphoshikimate</name>
        <dbReference type="ChEBI" id="CHEBI:145989"/>
    </ligand>
</feature>
<dbReference type="OrthoDB" id="9809920at2"/>
<dbReference type="RefSeq" id="WP_068543318.1">
    <property type="nucleotide sequence ID" value="NZ_LSFI01000048.1"/>
</dbReference>
<evidence type="ECO:0000313" key="10">
    <source>
        <dbReference type="Proteomes" id="UP000076964"/>
    </source>
</evidence>
<dbReference type="InterPro" id="IPR023193">
    <property type="entry name" value="EPSP_synthase_CS"/>
</dbReference>
<feature type="binding site" evidence="7">
    <location>
        <position position="123"/>
    </location>
    <ligand>
        <name>phosphoenolpyruvate</name>
        <dbReference type="ChEBI" id="CHEBI:58702"/>
    </ligand>
</feature>
<dbReference type="CDD" id="cd01556">
    <property type="entry name" value="EPSP_synthase"/>
    <property type="match status" value="1"/>
</dbReference>
<dbReference type="UniPathway" id="UPA00053">
    <property type="reaction ID" value="UER00089"/>
</dbReference>
<feature type="binding site" evidence="7">
    <location>
        <position position="24"/>
    </location>
    <ligand>
        <name>3-phosphoshikimate</name>
        <dbReference type="ChEBI" id="CHEBI:145989"/>
    </ligand>
</feature>
<feature type="binding site" evidence="7">
    <location>
        <position position="169"/>
    </location>
    <ligand>
        <name>3-phosphoshikimate</name>
        <dbReference type="ChEBI" id="CHEBI:145989"/>
    </ligand>
</feature>
<comment type="catalytic activity">
    <reaction evidence="6">
        <text>3-phosphoshikimate + phosphoenolpyruvate = 5-O-(1-carboxyvinyl)-3-phosphoshikimate + phosphate</text>
        <dbReference type="Rhea" id="RHEA:21256"/>
        <dbReference type="ChEBI" id="CHEBI:43474"/>
        <dbReference type="ChEBI" id="CHEBI:57701"/>
        <dbReference type="ChEBI" id="CHEBI:58702"/>
        <dbReference type="ChEBI" id="CHEBI:145989"/>
        <dbReference type="EC" id="2.5.1.19"/>
    </reaction>
    <physiologicalReaction direction="left-to-right" evidence="6">
        <dbReference type="Rhea" id="RHEA:21257"/>
    </physiologicalReaction>
</comment>
<keyword evidence="4 7" id="KW-0808">Transferase</keyword>
<evidence type="ECO:0000256" key="1">
    <source>
        <dbReference type="ARBA" id="ARBA00004811"/>
    </source>
</evidence>
<evidence type="ECO:0000256" key="3">
    <source>
        <dbReference type="ARBA" id="ARBA00022605"/>
    </source>
</evidence>
<dbReference type="SUPFAM" id="SSF55205">
    <property type="entry name" value="EPT/RTPC-like"/>
    <property type="match status" value="1"/>
</dbReference>
<keyword evidence="7" id="KW-0963">Cytoplasm</keyword>
<feature type="binding site" evidence="7">
    <location>
        <position position="385"/>
    </location>
    <ligand>
        <name>phosphoenolpyruvate</name>
        <dbReference type="ChEBI" id="CHEBI:58702"/>
    </ligand>
</feature>
<evidence type="ECO:0000256" key="5">
    <source>
        <dbReference type="ARBA" id="ARBA00023141"/>
    </source>
</evidence>
<dbReference type="STRING" id="1795632.TH606_09560"/>
<feature type="binding site" evidence="7">
    <location>
        <position position="23"/>
    </location>
    <ligand>
        <name>phosphoenolpyruvate</name>
        <dbReference type="ChEBI" id="CHEBI:58702"/>
    </ligand>
</feature>
<dbReference type="EMBL" id="LSFI01000048">
    <property type="protein sequence ID" value="OAG26942.1"/>
    <property type="molecule type" value="Genomic_DNA"/>
</dbReference>
<feature type="binding site" evidence="7">
    <location>
        <position position="171"/>
    </location>
    <ligand>
        <name>3-phosphoshikimate</name>
        <dbReference type="ChEBI" id="CHEBI:145989"/>
    </ligand>
</feature>
<sequence>MTRKEIKPLDGPLIAQVKVPGSKSITQRALICAALAEGESILEDALRSEDPDLLAHALAATGAKVEFSENALRIGGVVGSPRLSGKEIFMGNNGTGARFFLAYSSLGKGTPIVLTGTKRLCERPFKPLIEALQAWGASLSCLKKEGFLPIKITGGGLLGGEVSLSVSESSQFLSALLLVGPYTREPAVIKLSSPLVSRPYVDLTLAIMKNFGAEVEEKEESFFVKPQKYQARHYQIEADASSASYFLAAAALVGGKVTVANLPKDSLQGDAAFAGILSRMGCEISYGQGVTVSRDPETPLRGIDINMGRYPDLVPTLAVVAAKARGKTIIRGVPHLRFKETDRLKAVATELRKCGVPVEELEDGLIIEGTDNIKGAEIETYDDHRIAMAFAILGLVAHGMVILNPGCVAKSFPNFWEVLEGLYQ</sequence>
<keyword evidence="10" id="KW-1185">Reference proteome</keyword>
<dbReference type="PIRSF" id="PIRSF000505">
    <property type="entry name" value="EPSPS"/>
    <property type="match status" value="1"/>
</dbReference>
<protein>
    <recommendedName>
        <fullName evidence="7">3-phosphoshikimate 1-carboxyvinyltransferase</fullName>
        <ecNumber evidence="7">2.5.1.19</ecNumber>
    </recommendedName>
    <alternativeName>
        <fullName evidence="7">5-enolpyruvylshikimate-3-phosphate synthase</fullName>
        <shortName evidence="7">EPSP synthase</shortName>
        <shortName evidence="7">EPSPS</shortName>
    </alternativeName>
</protein>
<evidence type="ECO:0000256" key="2">
    <source>
        <dbReference type="ARBA" id="ARBA00009948"/>
    </source>
</evidence>
<comment type="similarity">
    <text evidence="2 7">Belongs to the EPSP synthase family.</text>
</comment>
<evidence type="ECO:0000256" key="4">
    <source>
        <dbReference type="ARBA" id="ARBA00022679"/>
    </source>
</evidence>
<dbReference type="PROSITE" id="PS00885">
    <property type="entry name" value="EPSP_SYNTHASE_2"/>
    <property type="match status" value="1"/>
</dbReference>
<dbReference type="Gene3D" id="3.65.10.10">
    <property type="entry name" value="Enolpyruvate transferase domain"/>
    <property type="match status" value="2"/>
</dbReference>